<sequence length="66" mass="7473">MISAAIVRPSLLSVPFSPITLVVHHLEWAILLPFMGRSRQSSWQAVSLVDHLMSLPIFLVVILYFK</sequence>
<accession>A0A2N9H3V2</accession>
<proteinExistence type="predicted"/>
<protein>
    <submittedName>
        <fullName evidence="2">Uncharacterized protein</fullName>
    </submittedName>
</protein>
<evidence type="ECO:0000256" key="1">
    <source>
        <dbReference type="SAM" id="Phobius"/>
    </source>
</evidence>
<organism evidence="2">
    <name type="scientific">Fagus sylvatica</name>
    <name type="common">Beechnut</name>
    <dbReference type="NCBI Taxonomy" id="28930"/>
    <lineage>
        <taxon>Eukaryota</taxon>
        <taxon>Viridiplantae</taxon>
        <taxon>Streptophyta</taxon>
        <taxon>Embryophyta</taxon>
        <taxon>Tracheophyta</taxon>
        <taxon>Spermatophyta</taxon>
        <taxon>Magnoliopsida</taxon>
        <taxon>eudicotyledons</taxon>
        <taxon>Gunneridae</taxon>
        <taxon>Pentapetalae</taxon>
        <taxon>rosids</taxon>
        <taxon>fabids</taxon>
        <taxon>Fagales</taxon>
        <taxon>Fagaceae</taxon>
        <taxon>Fagus</taxon>
    </lineage>
</organism>
<feature type="transmembrane region" description="Helical" evidence="1">
    <location>
        <begin position="43"/>
        <end position="65"/>
    </location>
</feature>
<name>A0A2N9H3V2_FAGSY</name>
<keyword evidence="1" id="KW-0472">Membrane</keyword>
<evidence type="ECO:0000313" key="2">
    <source>
        <dbReference type="EMBL" id="SPD09187.1"/>
    </source>
</evidence>
<dbReference type="AlphaFoldDB" id="A0A2N9H3V2"/>
<dbReference type="EMBL" id="OIVN01003157">
    <property type="protein sequence ID" value="SPD09187.1"/>
    <property type="molecule type" value="Genomic_DNA"/>
</dbReference>
<gene>
    <name evidence="2" type="ORF">FSB_LOCUS37069</name>
</gene>
<keyword evidence="1" id="KW-0812">Transmembrane</keyword>
<keyword evidence="1" id="KW-1133">Transmembrane helix</keyword>
<reference evidence="2" key="1">
    <citation type="submission" date="2018-02" db="EMBL/GenBank/DDBJ databases">
        <authorList>
            <person name="Cohen D.B."/>
            <person name="Kent A.D."/>
        </authorList>
    </citation>
    <scope>NUCLEOTIDE SEQUENCE</scope>
</reference>